<dbReference type="Proteomes" id="UP001143856">
    <property type="component" value="Unassembled WGS sequence"/>
</dbReference>
<dbReference type="EMBL" id="JAPDGR010000556">
    <property type="protein sequence ID" value="KAJ2989197.1"/>
    <property type="molecule type" value="Genomic_DNA"/>
</dbReference>
<name>A0ACC1PCK8_9PEZI</name>
<protein>
    <submittedName>
        <fullName evidence="1">Uncharacterized protein</fullName>
    </submittedName>
</protein>
<evidence type="ECO:0000313" key="2">
    <source>
        <dbReference type="Proteomes" id="UP001143856"/>
    </source>
</evidence>
<keyword evidence="2" id="KW-1185">Reference proteome</keyword>
<reference evidence="1" key="1">
    <citation type="submission" date="2022-10" db="EMBL/GenBank/DDBJ databases">
        <title>Genome Sequence of Xylaria curta.</title>
        <authorList>
            <person name="Buettner E."/>
        </authorList>
    </citation>
    <scope>NUCLEOTIDE SEQUENCE</scope>
    <source>
        <strain evidence="1">Babe10</strain>
    </source>
</reference>
<accession>A0ACC1PCK8</accession>
<gene>
    <name evidence="1" type="ORF">NUW58_g3595</name>
</gene>
<sequence>MASSKPRIFTYHIAPHFNIAATDGALRLGTVVKDLLELAPLNKGEANYEPVPDDEIYTPTLQTGFHATRTQLLSGNAGGEWINKETFSCDGVMTTYFDPTGEWVAKCLAAKPINDYIVGSGYKKEVYIVTGSSARVREALVVGFIFHQRRRVLNTDPVAAELAIAATSFSGSPQSTHRRLRRAMGALFVRDSALHSEIWSHGYLTTQQRGLARRDRDRDRRPSRNRGEEIRAAWSVGMGAGRCDSNARAAGGLVAALKNTRVGSTRTENSNDA</sequence>
<organism evidence="1 2">
    <name type="scientific">Xylaria curta</name>
    <dbReference type="NCBI Taxonomy" id="42375"/>
    <lineage>
        <taxon>Eukaryota</taxon>
        <taxon>Fungi</taxon>
        <taxon>Dikarya</taxon>
        <taxon>Ascomycota</taxon>
        <taxon>Pezizomycotina</taxon>
        <taxon>Sordariomycetes</taxon>
        <taxon>Xylariomycetidae</taxon>
        <taxon>Xylariales</taxon>
        <taxon>Xylariaceae</taxon>
        <taxon>Xylaria</taxon>
    </lineage>
</organism>
<proteinExistence type="predicted"/>
<evidence type="ECO:0000313" key="1">
    <source>
        <dbReference type="EMBL" id="KAJ2989197.1"/>
    </source>
</evidence>
<comment type="caution">
    <text evidence="1">The sequence shown here is derived from an EMBL/GenBank/DDBJ whole genome shotgun (WGS) entry which is preliminary data.</text>
</comment>